<dbReference type="InterPro" id="IPR024478">
    <property type="entry name" value="HlyB_4HB_MCP"/>
</dbReference>
<comment type="similarity">
    <text evidence="2">Belongs to the methyl-accepting chemotaxis (MCP) protein family.</text>
</comment>
<accession>A0ABP9QM08</accession>
<dbReference type="PROSITE" id="PS50885">
    <property type="entry name" value="HAMP"/>
    <property type="match status" value="1"/>
</dbReference>
<evidence type="ECO:0000256" key="3">
    <source>
        <dbReference type="PROSITE-ProRule" id="PRU00284"/>
    </source>
</evidence>
<proteinExistence type="inferred from homology"/>
<comment type="caution">
    <text evidence="7">The sequence shown here is derived from an EMBL/GenBank/DDBJ whole genome shotgun (WGS) entry which is preliminary data.</text>
</comment>
<dbReference type="InterPro" id="IPR003660">
    <property type="entry name" value="HAMP_dom"/>
</dbReference>
<dbReference type="Pfam" id="PF00672">
    <property type="entry name" value="HAMP"/>
    <property type="match status" value="1"/>
</dbReference>
<dbReference type="Pfam" id="PF12729">
    <property type="entry name" value="4HB_MCP_1"/>
    <property type="match status" value="1"/>
</dbReference>
<evidence type="ECO:0000259" key="6">
    <source>
        <dbReference type="PROSITE" id="PS50885"/>
    </source>
</evidence>
<dbReference type="SMART" id="SM00283">
    <property type="entry name" value="MA"/>
    <property type="match status" value="1"/>
</dbReference>
<protein>
    <submittedName>
        <fullName evidence="7">Methyl-accepting chemotaxis protein</fullName>
    </submittedName>
</protein>
<sequence length="541" mass="57727">MWFDQLTFRGKLGLNFVICSGVLVFSLLFCAYQISHINKVAEDLAGNSVQSLRSASAISQLRLRYRVRSLEFMLAESDADRGKLATSLQDLDSKLQQELGVQEQLVDDDKDRKLLEEVRSAAVAYREAVDKAVALVQAGNREQAVALQKSDWVKLANAVRDATDAMEKYKQDEAAKRADSARSAGKTANTGAWVALLLSTVVAIAFSLWFANKVSARLNSAVSLTRRIADGDLSTDIPPGSSDEIGKLTDAMRHMRDALRSSVAETRKQSDEVAAASRQLSDNVRLMEQSSQAQSAAASAIAANIEELTVSITHVSDNTTDASNLAAEADRKAGEGAQTIHSVVNEIQRLAQVVSAAAARIGELEGQSARISNIIVVIREIADQTNLLALNAAIEAARAGEQGRGFAVVADEVRKLAERTSQSTAEISQMINTIQVSTRDAVTEIQNGVSSVDQGVALANTAGASVEELRDIARNVAELVAEIATGLREQSMASTDVATKVEQIAVHAEEISASTGSTSSAAHGLAGVANSMQSSMNRFRV</sequence>
<dbReference type="PANTHER" id="PTHR32089">
    <property type="entry name" value="METHYL-ACCEPTING CHEMOTAXIS PROTEIN MCPB"/>
    <property type="match status" value="1"/>
</dbReference>
<dbReference type="PROSITE" id="PS50111">
    <property type="entry name" value="CHEMOTAXIS_TRANSDUC_2"/>
    <property type="match status" value="1"/>
</dbReference>
<evidence type="ECO:0000313" key="8">
    <source>
        <dbReference type="Proteomes" id="UP001500547"/>
    </source>
</evidence>
<reference evidence="8" key="1">
    <citation type="journal article" date="2019" name="Int. J. Syst. Evol. Microbiol.">
        <title>The Global Catalogue of Microorganisms (GCM) 10K type strain sequencing project: providing services to taxonomists for standard genome sequencing and annotation.</title>
        <authorList>
            <consortium name="The Broad Institute Genomics Platform"/>
            <consortium name="The Broad Institute Genome Sequencing Center for Infectious Disease"/>
            <person name="Wu L."/>
            <person name="Ma J."/>
        </authorList>
    </citation>
    <scope>NUCLEOTIDE SEQUENCE [LARGE SCALE GENOMIC DNA]</scope>
    <source>
        <strain evidence="8">JCM 18715</strain>
    </source>
</reference>
<dbReference type="CDD" id="cd06225">
    <property type="entry name" value="HAMP"/>
    <property type="match status" value="1"/>
</dbReference>
<dbReference type="CDD" id="cd19411">
    <property type="entry name" value="MCP2201-like_sensor"/>
    <property type="match status" value="1"/>
</dbReference>
<feature type="domain" description="Methyl-accepting transducer" evidence="5">
    <location>
        <begin position="269"/>
        <end position="505"/>
    </location>
</feature>
<keyword evidence="8" id="KW-1185">Reference proteome</keyword>
<evidence type="ECO:0000313" key="7">
    <source>
        <dbReference type="EMBL" id="GAA5163941.1"/>
    </source>
</evidence>
<dbReference type="RefSeq" id="WP_345532470.1">
    <property type="nucleotide sequence ID" value="NZ_BAABLD010000008.1"/>
</dbReference>
<dbReference type="PANTHER" id="PTHR32089:SF112">
    <property type="entry name" value="LYSOZYME-LIKE PROTEIN-RELATED"/>
    <property type="match status" value="1"/>
</dbReference>
<dbReference type="CDD" id="cd11386">
    <property type="entry name" value="MCP_signal"/>
    <property type="match status" value="1"/>
</dbReference>
<gene>
    <name evidence="7" type="ORF">GCM10025770_16950</name>
</gene>
<evidence type="ECO:0000256" key="2">
    <source>
        <dbReference type="ARBA" id="ARBA00029447"/>
    </source>
</evidence>
<dbReference type="EMBL" id="BAABLD010000008">
    <property type="protein sequence ID" value="GAA5163941.1"/>
    <property type="molecule type" value="Genomic_DNA"/>
</dbReference>
<dbReference type="SUPFAM" id="SSF58104">
    <property type="entry name" value="Methyl-accepting chemotaxis protein (MCP) signaling domain"/>
    <property type="match status" value="1"/>
</dbReference>
<keyword evidence="4" id="KW-0812">Transmembrane</keyword>
<organism evidence="7 8">
    <name type="scientific">Viridibacterium curvum</name>
    <dbReference type="NCBI Taxonomy" id="1101404"/>
    <lineage>
        <taxon>Bacteria</taxon>
        <taxon>Pseudomonadati</taxon>
        <taxon>Pseudomonadota</taxon>
        <taxon>Betaproteobacteria</taxon>
        <taxon>Rhodocyclales</taxon>
        <taxon>Rhodocyclaceae</taxon>
        <taxon>Viridibacterium</taxon>
    </lineage>
</organism>
<dbReference type="Proteomes" id="UP001500547">
    <property type="component" value="Unassembled WGS sequence"/>
</dbReference>
<dbReference type="SMART" id="SM00304">
    <property type="entry name" value="HAMP"/>
    <property type="match status" value="1"/>
</dbReference>
<name>A0ABP9QM08_9RHOO</name>
<keyword evidence="1 3" id="KW-0807">Transducer</keyword>
<evidence type="ECO:0000256" key="1">
    <source>
        <dbReference type="ARBA" id="ARBA00023224"/>
    </source>
</evidence>
<keyword evidence="4" id="KW-0472">Membrane</keyword>
<evidence type="ECO:0000259" key="5">
    <source>
        <dbReference type="PROSITE" id="PS50111"/>
    </source>
</evidence>
<dbReference type="Pfam" id="PF00015">
    <property type="entry name" value="MCPsignal"/>
    <property type="match status" value="1"/>
</dbReference>
<evidence type="ECO:0000256" key="4">
    <source>
        <dbReference type="SAM" id="Phobius"/>
    </source>
</evidence>
<dbReference type="InterPro" id="IPR047347">
    <property type="entry name" value="YvaQ-like_sensor"/>
</dbReference>
<feature type="domain" description="HAMP" evidence="6">
    <location>
        <begin position="212"/>
        <end position="264"/>
    </location>
</feature>
<keyword evidence="4" id="KW-1133">Transmembrane helix</keyword>
<feature type="transmembrane region" description="Helical" evidence="4">
    <location>
        <begin position="12"/>
        <end position="32"/>
    </location>
</feature>
<dbReference type="Gene3D" id="1.10.287.950">
    <property type="entry name" value="Methyl-accepting chemotaxis protein"/>
    <property type="match status" value="1"/>
</dbReference>
<dbReference type="InterPro" id="IPR004089">
    <property type="entry name" value="MCPsignal_dom"/>
</dbReference>